<keyword evidence="2" id="KW-1185">Reference proteome</keyword>
<dbReference type="InterPro" id="IPR036188">
    <property type="entry name" value="FAD/NAD-bd_sf"/>
</dbReference>
<accession>A0ABY7FJM6</accession>
<dbReference type="InterPro" id="IPR015904">
    <property type="entry name" value="Sulphide_quinone_reductase"/>
</dbReference>
<dbReference type="PANTHER" id="PTHR10632:SF2">
    <property type="entry name" value="SULFIDE:QUINONE OXIDOREDUCTASE, MITOCHONDRIAL"/>
    <property type="match status" value="1"/>
</dbReference>
<dbReference type="Gene3D" id="3.50.50.60">
    <property type="entry name" value="FAD/NAD(P)-binding domain"/>
    <property type="match status" value="1"/>
</dbReference>
<dbReference type="PANTHER" id="PTHR10632">
    <property type="entry name" value="SULFIDE:QUINONE OXIDOREDUCTASE"/>
    <property type="match status" value="1"/>
</dbReference>
<name>A0ABY7FJM6_MYAAR</name>
<organism evidence="1 2">
    <name type="scientific">Mya arenaria</name>
    <name type="common">Soft-shell clam</name>
    <dbReference type="NCBI Taxonomy" id="6604"/>
    <lineage>
        <taxon>Eukaryota</taxon>
        <taxon>Metazoa</taxon>
        <taxon>Spiralia</taxon>
        <taxon>Lophotrochozoa</taxon>
        <taxon>Mollusca</taxon>
        <taxon>Bivalvia</taxon>
        <taxon>Autobranchia</taxon>
        <taxon>Heteroconchia</taxon>
        <taxon>Euheterodonta</taxon>
        <taxon>Imparidentia</taxon>
        <taxon>Neoheterodontei</taxon>
        <taxon>Myida</taxon>
        <taxon>Myoidea</taxon>
        <taxon>Myidae</taxon>
        <taxon>Mya</taxon>
    </lineage>
</organism>
<evidence type="ECO:0000313" key="2">
    <source>
        <dbReference type="Proteomes" id="UP001164746"/>
    </source>
</evidence>
<proteinExistence type="predicted"/>
<dbReference type="Proteomes" id="UP001164746">
    <property type="component" value="Chromosome 11"/>
</dbReference>
<sequence length="89" mass="10285">MSRPCQVNRAFKCTSLIHVLALILDDIIRLPLFPVQHHYYQPMWTLVGAGIKQVENSSALMKDVLPSGCHHYEQRVQEFNPEKNTRPDL</sequence>
<reference evidence="1" key="1">
    <citation type="submission" date="2022-11" db="EMBL/GenBank/DDBJ databases">
        <title>Centuries of genome instability and evolution in soft-shell clam transmissible cancer (bioRxiv).</title>
        <authorList>
            <person name="Hart S.F.M."/>
            <person name="Yonemitsu M.A."/>
            <person name="Giersch R.M."/>
            <person name="Beal B.F."/>
            <person name="Arriagada G."/>
            <person name="Davis B.W."/>
            <person name="Ostrander E.A."/>
            <person name="Goff S.P."/>
            <person name="Metzger M.J."/>
        </authorList>
    </citation>
    <scope>NUCLEOTIDE SEQUENCE</scope>
    <source>
        <strain evidence="1">MELC-2E11</strain>
        <tissue evidence="1">Siphon/mantle</tissue>
    </source>
</reference>
<evidence type="ECO:0000313" key="1">
    <source>
        <dbReference type="EMBL" id="WAR19451.1"/>
    </source>
</evidence>
<gene>
    <name evidence="1" type="ORF">MAR_001289</name>
</gene>
<dbReference type="EMBL" id="CP111022">
    <property type="protein sequence ID" value="WAR19451.1"/>
    <property type="molecule type" value="Genomic_DNA"/>
</dbReference>
<protein>
    <submittedName>
        <fullName evidence="1">SQOR-like protein</fullName>
    </submittedName>
</protein>